<evidence type="ECO:0000313" key="3">
    <source>
        <dbReference type="EMBL" id="KAK3086589.1"/>
    </source>
</evidence>
<evidence type="ECO:0000259" key="2">
    <source>
        <dbReference type="PROSITE" id="PS50994"/>
    </source>
</evidence>
<dbReference type="GO" id="GO:0003676">
    <property type="term" value="F:nucleic acid binding"/>
    <property type="evidence" value="ECO:0007669"/>
    <property type="project" value="InterPro"/>
</dbReference>
<feature type="domain" description="Integrase catalytic" evidence="2">
    <location>
        <begin position="1745"/>
        <end position="1940"/>
    </location>
</feature>
<dbReference type="CDD" id="cd01644">
    <property type="entry name" value="RT_pepA17"/>
    <property type="match status" value="1"/>
</dbReference>
<sequence>MASERERRSRELTEGGQEVYDQTTIKFYSKLRGIEKTLTSCLDDCELTLDPTSLKTQISNVYNQYNELTTEFSKYLVTHSTKASKDENTLLQDRIITNNFDYTVQTAIESLQKRIDYVSSVESDKIKTEQKSSSLVPSVKAKSDKLSNKNSKVNSKQKSVKATSKASSAQSYINQLAKLESAKVRQKYVEKEIELMKKKTELETDMIKLKSECDVQAAESGLKVIADHLDDDDDDLDDDEELERNTQERVHDFVNKSDPLNADAPSFVPLNTENTHVFGPSFLPFQPMSSLVGNAPHGFHTSNTRPTIYPYLSQTVPAQTIPVLHRNVTSDPHPSTTHIPSTYMQTNGINSHDGKVKSTEMTLCEEMSKFLTKKDMLRSRLYNFDDNPAYFEAWQTTFKTVVSELCLTRSEEIELLQTKLGPESTKYARSIHAANKDPEIACTKLWERLKSRYGSPEALQDALKRKLSAFPKLTSKDSKKLYELADLVSEVESVKANPHHALQLAYFDSSSGVIPIVQKLPHNLQEKWTSTATKYKNANGESHPPFPIFVKFIMDMAKMRNDPSFSYDDYTTNSPSIRSPGLRGNMRSGQVVKANKTDAGFSNHQSNQQANSENTENAQVCPVHGTNHSLNMCRAFRNKTIDERKKFLQENGLCFKCCGPRRHIAKNCRRNVVCGICKSTNHPAALHIDKLVTNESTKQGEKDSVRLQDQTREKLAVSASCLNVCGNPESMSKSCAKTILVRVHSESDPNNVLDLYAVIDDQSNRTLAKPKLFDHFGIHGPEVEYSLTSCSGTFQQAGRRAHGLIVSSYDGNCNLRLPTVIECEQIPDDREEIPTPDAARAHYHLMDIEDKIPPIDPRADILLLIGRDLLRAHHVLDQRLGSETTPYAQQLPLGWVIVGEACFGASHSQEHVSSYKTFILGNGRPSCIQPCENEFNIKEPDIFVKTSYDNLPSLSVEDRKFLSDMDSGIHKGEDGCWCLPLPFKENRRRLPNNRPQAIRRANLLTASLKKNPAKRDHVVEFMDKLFKNGHAELAPALKEGEEHWFLPLFAVYHPKKPGSVRCVFDSSAKCEGVSLNDILLTGPDLLNSLLGILMRFRLHSVAVSADVEQMFYRFSVPSEHRNFLRFMWHKENDIDQNLVEYRMKRHVFGNSPSPAVANFGMCKTVEEAALDVRQFVEENFYVDDGLTSVDTSEEAISLLQRTQSTLKDYANIRLHKIVSNDINVLNAFPIDDLAKDITTYNLELNETPPQRSLGVSWDVATDKFTFQVSKTIHPFTKRGVLATINSLYDPIGFLAPVVIRGKLIMRDIMSAGLDWDDPLPSTYNSQWSEWRESLSHLEGITVPRTYADLHSASILSRDLHIFCDASQNAIAAVAYMKIYDVNGLQHISFVHGKAKVAPKHGHTIPRLELCAAVLATQIKDTITQHLKCDFKVSMYTDSKIVLGYLNNTKRRFYVYVDNRVSQIRQSTTADQWTYVPSAENPADIATRSLSPKEMSNSMWLHGPPFIMGNLSTVSPEGFELVNPDQDTEVRPIASVKSAHTDVTENTSANSSLAEHLKNFSRWSRLVRTVANLQHIAQSYSGQGPCRAKGWHFCPLSTYDLQKAEKLIIKNQQYEYFKQEIDCLRGGKALPRSCSILPLTPYLDKDGVLCVAGRLGQAKEHLSLLTVNPIIIPKKSHIATLLVRHFHTQVNHQGCRITEGRLRSAGYWIVGVKRLIKTIIHSCITCKILRGRLCSQKMADLPIDRLTPGPPFSFVGLDTFGPWNVVSRKTRGGLAHHKRWAILFTCLVCRAIHIEVVEELSTSSFINALRRFFAVRGPVRQFRSDRGTNFVGAVHELNISAKFIEDGEVKQFLNDNACSWIFNPPHASHFGGSWERMIGISRKILDAMLLKTSRKDLTHETLTTFLSEVTAIVNSRPLTSVSEDPSDLVVLTPSMLLTQKSGQLPDCIPSLSPKDIYKAQWRHVQLLADEFWKRWQKDYLSQIQGRVKWTDDVPNVNEGDVVLMRDPDNPRYNWPLAIITRTFPSDDGRIRKVELRVSKDNKCTMLVRPVHEIVPLLA</sequence>
<dbReference type="InterPro" id="IPR001584">
    <property type="entry name" value="Integrase_cat-core"/>
</dbReference>
<evidence type="ECO:0000256" key="1">
    <source>
        <dbReference type="SAM" id="MobiDB-lite"/>
    </source>
</evidence>
<dbReference type="InterPro" id="IPR043502">
    <property type="entry name" value="DNA/RNA_pol_sf"/>
</dbReference>
<dbReference type="PANTHER" id="PTHR47331:SF6">
    <property type="entry name" value="DOUBLECORTIN DOMAIN-CONTAINING PROTEIN"/>
    <property type="match status" value="1"/>
</dbReference>
<dbReference type="PROSITE" id="PS50994">
    <property type="entry name" value="INTEGRASE"/>
    <property type="match status" value="1"/>
</dbReference>
<dbReference type="PANTHER" id="PTHR47331">
    <property type="entry name" value="PHD-TYPE DOMAIN-CONTAINING PROTEIN"/>
    <property type="match status" value="1"/>
</dbReference>
<dbReference type="Pfam" id="PF05380">
    <property type="entry name" value="Peptidase_A17"/>
    <property type="match status" value="1"/>
</dbReference>
<dbReference type="InterPro" id="IPR012337">
    <property type="entry name" value="RNaseH-like_sf"/>
</dbReference>
<dbReference type="SUPFAM" id="SSF53098">
    <property type="entry name" value="Ribonuclease H-like"/>
    <property type="match status" value="1"/>
</dbReference>
<dbReference type="EMBL" id="VSWD01000012">
    <property type="protein sequence ID" value="KAK3086589.1"/>
    <property type="molecule type" value="Genomic_DNA"/>
</dbReference>
<dbReference type="InterPro" id="IPR008042">
    <property type="entry name" value="Retrotrans_Pao"/>
</dbReference>
<feature type="region of interest" description="Disordered" evidence="1">
    <location>
        <begin position="329"/>
        <end position="349"/>
    </location>
</feature>
<dbReference type="Gene3D" id="1.10.340.70">
    <property type="match status" value="1"/>
</dbReference>
<reference evidence="3" key="1">
    <citation type="submission" date="2019-08" db="EMBL/GenBank/DDBJ databases">
        <title>The improved chromosome-level genome for the pearl oyster Pinctada fucata martensii using PacBio sequencing and Hi-C.</title>
        <authorList>
            <person name="Zheng Z."/>
        </authorList>
    </citation>
    <scope>NUCLEOTIDE SEQUENCE</scope>
    <source>
        <strain evidence="3">ZZ-2019</strain>
        <tissue evidence="3">Adductor muscle</tissue>
    </source>
</reference>
<proteinExistence type="predicted"/>
<accession>A0AA88XS99</accession>
<feature type="region of interest" description="Disordered" evidence="1">
    <location>
        <begin position="132"/>
        <end position="164"/>
    </location>
</feature>
<dbReference type="InterPro" id="IPR040676">
    <property type="entry name" value="DUF5641"/>
</dbReference>
<feature type="compositionally biased region" description="Low complexity" evidence="1">
    <location>
        <begin position="148"/>
        <end position="164"/>
    </location>
</feature>
<evidence type="ECO:0000313" key="4">
    <source>
        <dbReference type="Proteomes" id="UP001186944"/>
    </source>
</evidence>
<dbReference type="InterPro" id="IPR036397">
    <property type="entry name" value="RNaseH_sf"/>
</dbReference>
<name>A0AA88XS99_PINIB</name>
<keyword evidence="4" id="KW-1185">Reference proteome</keyword>
<dbReference type="Gene3D" id="3.30.420.10">
    <property type="entry name" value="Ribonuclease H-like superfamily/Ribonuclease H"/>
    <property type="match status" value="1"/>
</dbReference>
<dbReference type="Pfam" id="PF18701">
    <property type="entry name" value="DUF5641"/>
    <property type="match status" value="1"/>
</dbReference>
<protein>
    <recommendedName>
        <fullName evidence="2">Integrase catalytic domain-containing protein</fullName>
    </recommendedName>
</protein>
<dbReference type="GO" id="GO:0015074">
    <property type="term" value="P:DNA integration"/>
    <property type="evidence" value="ECO:0007669"/>
    <property type="project" value="InterPro"/>
</dbReference>
<dbReference type="Proteomes" id="UP001186944">
    <property type="component" value="Unassembled WGS sequence"/>
</dbReference>
<dbReference type="SUPFAM" id="SSF56672">
    <property type="entry name" value="DNA/RNA polymerases"/>
    <property type="match status" value="1"/>
</dbReference>
<comment type="caution">
    <text evidence="3">The sequence shown here is derived from an EMBL/GenBank/DDBJ whole genome shotgun (WGS) entry which is preliminary data.</text>
</comment>
<organism evidence="3 4">
    <name type="scientific">Pinctada imbricata</name>
    <name type="common">Atlantic pearl-oyster</name>
    <name type="synonym">Pinctada martensii</name>
    <dbReference type="NCBI Taxonomy" id="66713"/>
    <lineage>
        <taxon>Eukaryota</taxon>
        <taxon>Metazoa</taxon>
        <taxon>Spiralia</taxon>
        <taxon>Lophotrochozoa</taxon>
        <taxon>Mollusca</taxon>
        <taxon>Bivalvia</taxon>
        <taxon>Autobranchia</taxon>
        <taxon>Pteriomorphia</taxon>
        <taxon>Pterioida</taxon>
        <taxon>Pterioidea</taxon>
        <taxon>Pteriidae</taxon>
        <taxon>Pinctada</taxon>
    </lineage>
</organism>
<gene>
    <name evidence="3" type="ORF">FSP39_020720</name>
</gene>